<evidence type="ECO:0000259" key="18">
    <source>
        <dbReference type="Pfam" id="PF02931"/>
    </source>
</evidence>
<dbReference type="InterPro" id="IPR006201">
    <property type="entry name" value="Neur_channel"/>
</dbReference>
<reference evidence="20" key="1">
    <citation type="journal article" date="2005" name="Proc. Natl. Acad. Sci. U.S.A.">
        <title>A nicotinic acetylcholine receptor mutation conferring target-site resistance to imidacloprid in Nilaparvata lugens (brown planthopper).</title>
        <authorList>
            <person name="Liu Z."/>
            <person name="Williamson M.S."/>
            <person name="Lansdell S.J."/>
            <person name="Denholm I."/>
            <person name="Han Z."/>
            <person name="Millar N.S."/>
        </authorList>
    </citation>
    <scope>NUCLEOTIDE SEQUENCE</scope>
</reference>
<feature type="signal peptide" evidence="17">
    <location>
        <begin position="1"/>
        <end position="32"/>
    </location>
</feature>
<evidence type="ECO:0000256" key="12">
    <source>
        <dbReference type="ARBA" id="ARBA00023180"/>
    </source>
</evidence>
<keyword evidence="4" id="KW-1003">Cell membrane</keyword>
<keyword evidence="12" id="KW-0325">Glycoprotein</keyword>
<evidence type="ECO:0000256" key="13">
    <source>
        <dbReference type="ARBA" id="ARBA00023257"/>
    </source>
</evidence>
<evidence type="ECO:0000256" key="9">
    <source>
        <dbReference type="ARBA" id="ARBA00023136"/>
    </source>
</evidence>
<feature type="chain" id="PRO_5022264751" evidence="17">
    <location>
        <begin position="33"/>
        <end position="590"/>
    </location>
</feature>
<evidence type="ECO:0000256" key="8">
    <source>
        <dbReference type="ARBA" id="ARBA00023065"/>
    </source>
</evidence>
<dbReference type="InterPro" id="IPR036719">
    <property type="entry name" value="Neuro-gated_channel_TM_sf"/>
</dbReference>
<feature type="domain" description="Neurotransmitter-gated ion-channel ligand-binding" evidence="18">
    <location>
        <begin position="42"/>
        <end position="268"/>
    </location>
</feature>
<dbReference type="InterPro" id="IPR006029">
    <property type="entry name" value="Neurotrans-gated_channel_TM"/>
</dbReference>
<dbReference type="GO" id="GO:0022848">
    <property type="term" value="F:acetylcholine-gated monoatomic cation-selective channel activity"/>
    <property type="evidence" value="ECO:0007669"/>
    <property type="project" value="InterPro"/>
</dbReference>
<dbReference type="SUPFAM" id="SSF90112">
    <property type="entry name" value="Neurotransmitter-gated ion-channel transmembrane pore"/>
    <property type="match status" value="1"/>
</dbReference>
<dbReference type="InterPro" id="IPR018000">
    <property type="entry name" value="Neurotransmitter_ion_chnl_CS"/>
</dbReference>
<feature type="transmembrane region" description="Helical" evidence="17">
    <location>
        <begin position="305"/>
        <end position="326"/>
    </location>
</feature>
<evidence type="ECO:0000256" key="7">
    <source>
        <dbReference type="ARBA" id="ARBA00023018"/>
    </source>
</evidence>
<dbReference type="SUPFAM" id="SSF63712">
    <property type="entry name" value="Nicotinic receptor ligand binding domain-like"/>
    <property type="match status" value="1"/>
</dbReference>
<evidence type="ECO:0000256" key="5">
    <source>
        <dbReference type="ARBA" id="ARBA00022692"/>
    </source>
</evidence>
<evidence type="ECO:0000256" key="16">
    <source>
        <dbReference type="ARBA" id="ARBA00034104"/>
    </source>
</evidence>
<keyword evidence="5 17" id="KW-0812">Transmembrane</keyword>
<comment type="function">
    <text evidence="1">After binding acetylcholine, the AChR responds by an extensive change in conformation that affects all subunits and leads to opening of an ion-conducting channel across the plasma membrane.</text>
</comment>
<feature type="transmembrane region" description="Helical" evidence="17">
    <location>
        <begin position="269"/>
        <end position="293"/>
    </location>
</feature>
<evidence type="ECO:0000256" key="11">
    <source>
        <dbReference type="ARBA" id="ARBA00023170"/>
    </source>
</evidence>
<feature type="domain" description="Neurotransmitter-gated ion-channel transmembrane" evidence="19">
    <location>
        <begin position="275"/>
        <end position="543"/>
    </location>
</feature>
<evidence type="ECO:0000313" key="20">
    <source>
        <dbReference type="EMBL" id="AAQ75741.1"/>
    </source>
</evidence>
<dbReference type="CDD" id="cd19064">
    <property type="entry name" value="LGIC_TM_nAChR"/>
    <property type="match status" value="1"/>
</dbReference>
<dbReference type="PROSITE" id="PS00236">
    <property type="entry name" value="NEUROTR_ION_CHANNEL"/>
    <property type="match status" value="1"/>
</dbReference>
<comment type="subcellular location">
    <subcellularLocation>
        <location evidence="16">Postsynaptic cell membrane</location>
        <topology evidence="16">Multi-pass membrane protein</topology>
    </subcellularLocation>
</comment>
<keyword evidence="7" id="KW-0770">Synapse</keyword>
<keyword evidence="11 20" id="KW-0675">Receptor</keyword>
<dbReference type="Gene3D" id="2.70.170.10">
    <property type="entry name" value="Neurotransmitter-gated ion-channel ligand-binding domain"/>
    <property type="match status" value="1"/>
</dbReference>
<keyword evidence="9 17" id="KW-0472">Membrane</keyword>
<dbReference type="CDD" id="cd19031">
    <property type="entry name" value="LGIC_ECD_nAChR_proto_alpha-like"/>
    <property type="match status" value="1"/>
</dbReference>
<keyword evidence="15 17" id="KW-0407">Ion channel</keyword>
<dbReference type="GO" id="GO:0004888">
    <property type="term" value="F:transmembrane signaling receptor activity"/>
    <property type="evidence" value="ECO:0007669"/>
    <property type="project" value="InterPro"/>
</dbReference>
<dbReference type="InterPro" id="IPR038050">
    <property type="entry name" value="Neuro_actylchol_rec"/>
</dbReference>
<comment type="similarity">
    <text evidence="2">Belongs to the ligand-gated ion channel (TC 1.A.9) family. Acetylcholine receptor (TC 1.A.9.1) subfamily.</text>
</comment>
<protein>
    <submittedName>
        <fullName evidence="20">Nicotinic acetylcholine receptor alpha 2 subunit</fullName>
    </submittedName>
</protein>
<dbReference type="EMBL" id="AY378702">
    <property type="protein sequence ID" value="AAQ75741.1"/>
    <property type="molecule type" value="mRNA"/>
</dbReference>
<dbReference type="FunFam" id="2.70.170.10:FF:000013">
    <property type="entry name" value="Acetylcholine receptor subunit alpha"/>
    <property type="match status" value="1"/>
</dbReference>
<dbReference type="InterPro" id="IPR002394">
    <property type="entry name" value="Nicotinic_acetylcholine_rcpt"/>
</dbReference>
<keyword evidence="14" id="KW-1071">Ligand-gated ion channel</keyword>
<evidence type="ECO:0000256" key="14">
    <source>
        <dbReference type="ARBA" id="ARBA00023286"/>
    </source>
</evidence>
<keyword evidence="17" id="KW-0732">Signal</keyword>
<dbReference type="InterPro" id="IPR006202">
    <property type="entry name" value="Neur_chan_lig-bd"/>
</dbReference>
<keyword evidence="13" id="KW-0628">Postsynaptic cell membrane</keyword>
<evidence type="ECO:0000259" key="19">
    <source>
        <dbReference type="Pfam" id="PF02932"/>
    </source>
</evidence>
<dbReference type="GO" id="GO:0045211">
    <property type="term" value="C:postsynaptic membrane"/>
    <property type="evidence" value="ECO:0007669"/>
    <property type="project" value="UniProtKB-SubCell"/>
</dbReference>
<dbReference type="InterPro" id="IPR036734">
    <property type="entry name" value="Neur_chan_lig-bd_sf"/>
</dbReference>
<dbReference type="Pfam" id="PF02932">
    <property type="entry name" value="Neur_chan_memb"/>
    <property type="match status" value="1"/>
</dbReference>
<keyword evidence="3 17" id="KW-0813">Transport</keyword>
<name>Q6U4B6_NILLU</name>
<dbReference type="Pfam" id="PF02931">
    <property type="entry name" value="Neur_chan_LBD"/>
    <property type="match status" value="1"/>
</dbReference>
<dbReference type="PRINTS" id="PR00252">
    <property type="entry name" value="NRIONCHANNEL"/>
</dbReference>
<evidence type="ECO:0000256" key="2">
    <source>
        <dbReference type="ARBA" id="ARBA00009237"/>
    </source>
</evidence>
<evidence type="ECO:0000256" key="4">
    <source>
        <dbReference type="ARBA" id="ARBA00022475"/>
    </source>
</evidence>
<sequence length="590" mass="65884">MAPDCCTKLMRTCPLILLILIILLLLCETVDGAAANPDSKRLGDLLSNYNRLIRPVTNSTDTVLGSGKLGLRLSQLIDVNSKNQIMGTNVWVDLGHHSEWQDHKSSGFWNPSDDEYGGVGSSTELAVPSEHIWDPDIVLYNNADGKYAVGGSMTATKAYLHYGGGVWWSPPAIYGSSCEIDVEYFPFDEQGCYMKFGSWTYDGDQFGRLKHFINQKEQIREFDKKVKVGQKLRENYEQDILWVPERHEDYYCCGEPYIDQNIGMRRKTLFYTVNLIIPCMGISFLTILVECLPGLLKSDGSGEKVALCISILLSLTVFFLLIAFIIPKGHSSVGAVPLLGKYLLFTMVLVKHHLASDLSVVVTILILNDGLHSSAFRKPVTHKMDPWVKGGSRSLLFIKRDKAGGSLPKVLLMVPLRDLNGKAFSKTLIMDEMQSGSSPHSLRRMQGDKVGAGGCNGLHVTTATNRFMSEAGLPVLSDVAARKKYPEIELEKSIDNIHDVMFISSHLHVQRDQDKFNAEDEDWKYVAMVMDRLFLWLFTIALLTSLVGQLSILGEAPSLYDDTKSHHLLDIDVQLSDIANIKQIFNLTEN</sequence>
<dbReference type="PRINTS" id="PR00254">
    <property type="entry name" value="NICOTINICR"/>
</dbReference>
<evidence type="ECO:0000256" key="10">
    <source>
        <dbReference type="ARBA" id="ARBA00023157"/>
    </source>
</evidence>
<keyword evidence="6 17" id="KW-1133">Transmembrane helix</keyword>
<feature type="transmembrane region" description="Helical" evidence="17">
    <location>
        <begin position="342"/>
        <end position="367"/>
    </location>
</feature>
<dbReference type="PANTHER" id="PTHR18945">
    <property type="entry name" value="NEUROTRANSMITTER GATED ION CHANNEL"/>
    <property type="match status" value="1"/>
</dbReference>
<dbReference type="OrthoDB" id="5975154at2759"/>
<accession>Q6U4B6</accession>
<organism evidence="20">
    <name type="scientific">Nilaparvata lugens</name>
    <name type="common">Brown planthopper</name>
    <dbReference type="NCBI Taxonomy" id="108931"/>
    <lineage>
        <taxon>Eukaryota</taxon>
        <taxon>Metazoa</taxon>
        <taxon>Ecdysozoa</taxon>
        <taxon>Arthropoda</taxon>
        <taxon>Hexapoda</taxon>
        <taxon>Insecta</taxon>
        <taxon>Pterygota</taxon>
        <taxon>Neoptera</taxon>
        <taxon>Paraneoptera</taxon>
        <taxon>Hemiptera</taxon>
        <taxon>Auchenorrhyncha</taxon>
        <taxon>Fulgoroidea</taxon>
        <taxon>Delphacidae</taxon>
        <taxon>Delphacinae</taxon>
        <taxon>Nilaparvata</taxon>
    </lineage>
</organism>
<evidence type="ECO:0000256" key="1">
    <source>
        <dbReference type="ARBA" id="ARBA00003328"/>
    </source>
</evidence>
<keyword evidence="8 17" id="KW-0406">Ion transport</keyword>
<evidence type="ECO:0000256" key="3">
    <source>
        <dbReference type="ARBA" id="ARBA00022448"/>
    </source>
</evidence>
<evidence type="ECO:0000256" key="6">
    <source>
        <dbReference type="ARBA" id="ARBA00022989"/>
    </source>
</evidence>
<dbReference type="Gene3D" id="1.20.58.390">
    <property type="entry name" value="Neurotransmitter-gated ion-channel transmembrane domain"/>
    <property type="match status" value="2"/>
</dbReference>
<evidence type="ECO:0000256" key="15">
    <source>
        <dbReference type="ARBA" id="ARBA00023303"/>
    </source>
</evidence>
<keyword evidence="10" id="KW-1015">Disulfide bond</keyword>
<feature type="transmembrane region" description="Helical" evidence="17">
    <location>
        <begin position="533"/>
        <end position="552"/>
    </location>
</feature>
<dbReference type="AlphaFoldDB" id="Q6U4B6"/>
<evidence type="ECO:0000256" key="17">
    <source>
        <dbReference type="RuleBase" id="RU000687"/>
    </source>
</evidence>
<proteinExistence type="evidence at transcript level"/>